<keyword evidence="5" id="KW-1185">Reference proteome</keyword>
<evidence type="ECO:0000259" key="2">
    <source>
        <dbReference type="Pfam" id="PF03217"/>
    </source>
</evidence>
<organism evidence="3 6">
    <name type="scientific">Companilactobacillus halodurans</name>
    <dbReference type="NCBI Taxonomy" id="2584183"/>
    <lineage>
        <taxon>Bacteria</taxon>
        <taxon>Bacillati</taxon>
        <taxon>Bacillota</taxon>
        <taxon>Bacilli</taxon>
        <taxon>Lactobacillales</taxon>
        <taxon>Lactobacillaceae</taxon>
        <taxon>Companilactobacillus</taxon>
    </lineage>
</organism>
<evidence type="ECO:0000313" key="4">
    <source>
        <dbReference type="EMBL" id="MQS98219.1"/>
    </source>
</evidence>
<evidence type="ECO:0000313" key="5">
    <source>
        <dbReference type="Proteomes" id="UP000371423"/>
    </source>
</evidence>
<evidence type="ECO:0000313" key="3">
    <source>
        <dbReference type="EMBL" id="MQS76577.1"/>
    </source>
</evidence>
<feature type="chain" id="PRO_5044622350" description="S-layer protein C-terminal domain-containing protein" evidence="1">
    <location>
        <begin position="26"/>
        <end position="142"/>
    </location>
</feature>
<protein>
    <recommendedName>
        <fullName evidence="2">S-layer protein C-terminal domain-containing protein</fullName>
    </recommendedName>
</protein>
<dbReference type="InterPro" id="IPR024968">
    <property type="entry name" value="SlpA_C_lactobacillus"/>
</dbReference>
<dbReference type="Proteomes" id="UP000414364">
    <property type="component" value="Unassembled WGS sequence"/>
</dbReference>
<dbReference type="EMBL" id="VDFP01000020">
    <property type="protein sequence ID" value="MQS76577.1"/>
    <property type="molecule type" value="Genomic_DNA"/>
</dbReference>
<gene>
    <name evidence="4" type="ORF">FHL05_10035</name>
    <name evidence="3" type="ORF">FHL06_09335</name>
</gene>
<dbReference type="Proteomes" id="UP000371423">
    <property type="component" value="Unassembled WGS sequence"/>
</dbReference>
<feature type="domain" description="S-layer protein C-terminal" evidence="2">
    <location>
        <begin position="90"/>
        <end position="129"/>
    </location>
</feature>
<proteinExistence type="predicted"/>
<dbReference type="EMBL" id="VDFO01000040">
    <property type="protein sequence ID" value="MQS98219.1"/>
    <property type="molecule type" value="Genomic_DNA"/>
</dbReference>
<dbReference type="Pfam" id="PF03217">
    <property type="entry name" value="SlpA"/>
    <property type="match status" value="1"/>
</dbReference>
<accession>A0A5P0ZQQ1</accession>
<dbReference type="RefSeq" id="WP_153386024.1">
    <property type="nucleotide sequence ID" value="NZ_VDFO01000040.1"/>
</dbReference>
<feature type="signal peptide" evidence="1">
    <location>
        <begin position="1"/>
        <end position="25"/>
    </location>
</feature>
<reference evidence="5 6" key="1">
    <citation type="journal article" date="2019" name="Syst. Appl. Microbiol.">
        <title>Polyphasic characterization of two novel Lactobacillus spp. isolated from blown salami packages: Description of Lactobacillus halodurans sp. nov. and Lactobacillus salsicarnum sp. nov.</title>
        <authorList>
            <person name="Schuster J.A."/>
            <person name="Klingl A."/>
            <person name="Vogel R.F."/>
            <person name="Ehrmann M.A."/>
        </authorList>
    </citation>
    <scope>NUCLEOTIDE SEQUENCE [LARGE SCALE GENOMIC DNA]</scope>
    <source>
        <strain evidence="4 5">TMW 1.1920</strain>
        <strain evidence="3 6">TMW 1.2172</strain>
    </source>
</reference>
<name>A0A5P0ZQQ1_9LACO</name>
<dbReference type="AlphaFoldDB" id="A0A5P0ZQQ1"/>
<dbReference type="OrthoDB" id="2323912at2"/>
<comment type="caution">
    <text evidence="3">The sequence shown here is derived from an EMBL/GenBank/DDBJ whole genome shotgun (WGS) entry which is preliminary data.</text>
</comment>
<sequence length="142" mass="16009">MKLLQKSLLLASLVAIGTGISTVPAINQTTIHATTTTSNLKSDGFYYHIGKDKFIKASDVKIITNDSQYDENMIETMVADDFRLQVTVPKAHFYNKDGKKLSHYVTKDTIYKIGNQDEFNQSTYYQASKKDKLTSVNDSSWL</sequence>
<evidence type="ECO:0000256" key="1">
    <source>
        <dbReference type="SAM" id="SignalP"/>
    </source>
</evidence>
<evidence type="ECO:0000313" key="6">
    <source>
        <dbReference type="Proteomes" id="UP000414364"/>
    </source>
</evidence>
<keyword evidence="1" id="KW-0732">Signal</keyword>